<feature type="domain" description="Bifunctional inhibitor/plant lipid transfer protein/seed storage helical" evidence="2">
    <location>
        <begin position="38"/>
        <end position="120"/>
    </location>
</feature>
<dbReference type="SUPFAM" id="SSF47699">
    <property type="entry name" value="Bifunctional inhibitor/lipid-transfer protein/seed storage 2S albumin"/>
    <property type="match status" value="1"/>
</dbReference>
<dbReference type="CDD" id="cd01958">
    <property type="entry name" value="HPS_like"/>
    <property type="match status" value="1"/>
</dbReference>
<feature type="chain" id="PRO_5047434893" evidence="1">
    <location>
        <begin position="27"/>
        <end position="123"/>
    </location>
</feature>
<dbReference type="RefSeq" id="XP_056694020.1">
    <property type="nucleotide sequence ID" value="XM_056838042.1"/>
</dbReference>
<accession>A0ABM3REH7</accession>
<evidence type="ECO:0000313" key="4">
    <source>
        <dbReference type="RefSeq" id="XP_056694020.1"/>
    </source>
</evidence>
<dbReference type="PANTHER" id="PTHR31731">
    <property type="match status" value="1"/>
</dbReference>
<sequence length="123" mass="13194">MAPSKNTPSIALFLALNLVLFNIAFAHDSYVARPLKSCPLDTLKLNVCADVLNVVHLRIGSPKKAECCSLVGNLINLNAAACLCTAVHADILGLVHLNLKVDLTALVNYCDCKLPTDFICPSF</sequence>
<organism evidence="3 4">
    <name type="scientific">Spinacia oleracea</name>
    <name type="common">Spinach</name>
    <dbReference type="NCBI Taxonomy" id="3562"/>
    <lineage>
        <taxon>Eukaryota</taxon>
        <taxon>Viridiplantae</taxon>
        <taxon>Streptophyta</taxon>
        <taxon>Embryophyta</taxon>
        <taxon>Tracheophyta</taxon>
        <taxon>Spermatophyta</taxon>
        <taxon>Magnoliopsida</taxon>
        <taxon>eudicotyledons</taxon>
        <taxon>Gunneridae</taxon>
        <taxon>Pentapetalae</taxon>
        <taxon>Caryophyllales</taxon>
        <taxon>Chenopodiaceae</taxon>
        <taxon>Chenopodioideae</taxon>
        <taxon>Anserineae</taxon>
        <taxon>Spinacia</taxon>
    </lineage>
</organism>
<dbReference type="SMART" id="SM00499">
    <property type="entry name" value="AAI"/>
    <property type="match status" value="1"/>
</dbReference>
<reference evidence="4" key="2">
    <citation type="submission" date="2025-08" db="UniProtKB">
        <authorList>
            <consortium name="RefSeq"/>
        </authorList>
    </citation>
    <scope>IDENTIFICATION</scope>
    <source>
        <tissue evidence="4">Leaf</tissue>
    </source>
</reference>
<keyword evidence="3" id="KW-1185">Reference proteome</keyword>
<gene>
    <name evidence="4" type="primary">LOC130469002</name>
</gene>
<feature type="signal peptide" evidence="1">
    <location>
        <begin position="1"/>
        <end position="26"/>
    </location>
</feature>
<reference evidence="3" key="1">
    <citation type="journal article" date="2021" name="Nat. Commun.">
        <title>Genomic analyses provide insights into spinach domestication and the genetic basis of agronomic traits.</title>
        <authorList>
            <person name="Cai X."/>
            <person name="Sun X."/>
            <person name="Xu C."/>
            <person name="Sun H."/>
            <person name="Wang X."/>
            <person name="Ge C."/>
            <person name="Zhang Z."/>
            <person name="Wang Q."/>
            <person name="Fei Z."/>
            <person name="Jiao C."/>
            <person name="Wang Q."/>
        </authorList>
    </citation>
    <scope>NUCLEOTIDE SEQUENCE [LARGE SCALE GENOMIC DNA]</scope>
    <source>
        <strain evidence="3">cv. Varoflay</strain>
    </source>
</reference>
<name>A0ABM3REH7_SPIOL</name>
<dbReference type="Pfam" id="PF14547">
    <property type="entry name" value="Hydrophob_seed"/>
    <property type="match status" value="1"/>
</dbReference>
<evidence type="ECO:0000256" key="1">
    <source>
        <dbReference type="SAM" id="SignalP"/>
    </source>
</evidence>
<evidence type="ECO:0000259" key="2">
    <source>
        <dbReference type="SMART" id="SM00499"/>
    </source>
</evidence>
<proteinExistence type="predicted"/>
<dbReference type="Proteomes" id="UP000813463">
    <property type="component" value="Chromosome 3"/>
</dbReference>
<dbReference type="GeneID" id="130469002"/>
<dbReference type="InterPro" id="IPR027923">
    <property type="entry name" value="Hydrophob_seed_dom"/>
</dbReference>
<evidence type="ECO:0000313" key="3">
    <source>
        <dbReference type="Proteomes" id="UP000813463"/>
    </source>
</evidence>
<keyword evidence="1" id="KW-0732">Signal</keyword>
<protein>
    <submittedName>
        <fullName evidence="4">Lipid-binding protein AIR1</fullName>
    </submittedName>
</protein>
<dbReference type="Gene3D" id="1.10.110.10">
    <property type="entry name" value="Plant lipid-transfer and hydrophobic proteins"/>
    <property type="match status" value="1"/>
</dbReference>
<dbReference type="InterPro" id="IPR051636">
    <property type="entry name" value="Plant_LTP/defense-related"/>
</dbReference>
<dbReference type="InterPro" id="IPR016140">
    <property type="entry name" value="Bifunc_inhib/LTP/seed_store"/>
</dbReference>
<dbReference type="InterPro" id="IPR036312">
    <property type="entry name" value="Bifun_inhib/LTP/seed_sf"/>
</dbReference>